<name>A0A0V0G9D5_TRIDM</name>
<dbReference type="AlphaFoldDB" id="A0A0V0G9D5"/>
<evidence type="ECO:0000313" key="1">
    <source>
        <dbReference type="EMBL" id="JAP04567.1"/>
    </source>
</evidence>
<organism evidence="1">
    <name type="scientific">Triatoma dimidiata</name>
    <name type="common">Kissing bug</name>
    <name type="synonym">Meccus dimidiatus</name>
    <dbReference type="NCBI Taxonomy" id="72491"/>
    <lineage>
        <taxon>Eukaryota</taxon>
        <taxon>Metazoa</taxon>
        <taxon>Ecdysozoa</taxon>
        <taxon>Arthropoda</taxon>
        <taxon>Hexapoda</taxon>
        <taxon>Insecta</taxon>
        <taxon>Pterygota</taxon>
        <taxon>Neoptera</taxon>
        <taxon>Paraneoptera</taxon>
        <taxon>Hemiptera</taxon>
        <taxon>Heteroptera</taxon>
        <taxon>Panheteroptera</taxon>
        <taxon>Cimicomorpha</taxon>
        <taxon>Reduviidae</taxon>
        <taxon>Triatominae</taxon>
        <taxon>Triatoma</taxon>
    </lineage>
</organism>
<accession>A0A0V0G9D5</accession>
<sequence>QMTTATNAFKDSSNKYNKTLLPEYDSHQRNVELWLYYRPVEGFDNDAKETGDMGFNHWMLVFEFCDESVRIIEGINEDDILVPSYSKTRAVNYIKAKRLANLFLSPKDVRQLALNNPHNGASYSVLCTNCQLWVNAVLESLDLEPISETLINNLVKETEVISWLSNTIHPVAGAAYGLVKAEG</sequence>
<feature type="non-terminal residue" evidence="1">
    <location>
        <position position="1"/>
    </location>
</feature>
<protein>
    <submittedName>
        <fullName evidence="1">Uncharacterized protein</fullName>
    </submittedName>
</protein>
<dbReference type="EMBL" id="GECL01001557">
    <property type="protein sequence ID" value="JAP04567.1"/>
    <property type="molecule type" value="Transcribed_RNA"/>
</dbReference>
<feature type="non-terminal residue" evidence="1">
    <location>
        <position position="183"/>
    </location>
</feature>
<reference evidence="1" key="1">
    <citation type="journal article" date="2018" name="J. Proteomics">
        <title>Exploring the molecular complexity of Triatoma dimidiata sialome.</title>
        <authorList>
            <person name="Santiago P.B."/>
            <person name="de Araujo C.N."/>
            <person name="Charneau S."/>
            <person name="Bastos I.M.D."/>
            <person name="Assumpcao T.C.F."/>
            <person name="Queiroz R.M.L."/>
            <person name="Praca Y.R."/>
            <person name="Cordeiro T.M."/>
            <person name="Garcia C.H.S."/>
            <person name="da Silva I.G."/>
            <person name="Raiol T."/>
            <person name="Motta F.N."/>
            <person name="de Araujo Oliveira J.V."/>
            <person name="de Sousa M.V."/>
            <person name="Ribeiro J.M.C."/>
            <person name="de Santana J.M."/>
        </authorList>
    </citation>
    <scope>NUCLEOTIDE SEQUENCE</scope>
    <source>
        <strain evidence="1">Santander</strain>
        <tissue evidence="1">Salivary glands</tissue>
    </source>
</reference>
<proteinExistence type="predicted"/>